<proteinExistence type="predicted"/>
<organism evidence="10">
    <name type="scientific">Magallana gigas</name>
    <name type="common">Pacific oyster</name>
    <name type="synonym">Crassostrea gigas</name>
    <dbReference type="NCBI Taxonomy" id="29159"/>
    <lineage>
        <taxon>Eukaryota</taxon>
        <taxon>Metazoa</taxon>
        <taxon>Spiralia</taxon>
        <taxon>Lophotrochozoa</taxon>
        <taxon>Mollusca</taxon>
        <taxon>Bivalvia</taxon>
        <taxon>Autobranchia</taxon>
        <taxon>Pteriomorphia</taxon>
        <taxon>Ostreida</taxon>
        <taxon>Ostreoidea</taxon>
        <taxon>Ostreidae</taxon>
        <taxon>Magallana</taxon>
    </lineage>
</organism>
<keyword evidence="6" id="KW-0482">Metalloprotease</keyword>
<dbReference type="PROSITE" id="PS01180">
    <property type="entry name" value="CUB"/>
    <property type="match status" value="1"/>
</dbReference>
<dbReference type="InterPro" id="IPR035914">
    <property type="entry name" value="Sperma_CUB_dom_sf"/>
</dbReference>
<keyword evidence="1" id="KW-0245">EGF-like domain</keyword>
<dbReference type="SUPFAM" id="SSF57424">
    <property type="entry name" value="LDL receptor-like module"/>
    <property type="match status" value="1"/>
</dbReference>
<name>K1QAS0_MAGGI</name>
<keyword evidence="8" id="KW-0325">Glycoprotein</keyword>
<dbReference type="SUPFAM" id="SSF55486">
    <property type="entry name" value="Metalloproteases ('zincins'), catalytic domain"/>
    <property type="match status" value="1"/>
</dbReference>
<evidence type="ECO:0000256" key="7">
    <source>
        <dbReference type="ARBA" id="ARBA00023157"/>
    </source>
</evidence>
<dbReference type="AlphaFoldDB" id="K1QAS0"/>
<dbReference type="PROSITE" id="PS50092">
    <property type="entry name" value="TSP1"/>
    <property type="match status" value="1"/>
</dbReference>
<keyword evidence="2" id="KW-0645">Protease</keyword>
<dbReference type="InParanoid" id="K1QAS0"/>
<dbReference type="PANTHER" id="PTHR12630">
    <property type="entry name" value="N-LINKED OLIGOSACCHARIDE PROCESSING"/>
    <property type="match status" value="1"/>
</dbReference>
<dbReference type="InterPro" id="IPR028146">
    <property type="entry name" value="PRKCSH_N"/>
</dbReference>
<keyword evidence="5" id="KW-0862">Zinc</keyword>
<evidence type="ECO:0000256" key="8">
    <source>
        <dbReference type="ARBA" id="ARBA00023180"/>
    </source>
</evidence>
<dbReference type="InterPro" id="IPR039794">
    <property type="entry name" value="Gtb1-like"/>
</dbReference>
<dbReference type="InterPro" id="IPR001506">
    <property type="entry name" value="Peptidase_M12A"/>
</dbReference>
<evidence type="ECO:0000256" key="4">
    <source>
        <dbReference type="ARBA" id="ARBA00022801"/>
    </source>
</evidence>
<dbReference type="Pfam" id="PF12999">
    <property type="entry name" value="PRKCSH-like"/>
    <property type="match status" value="1"/>
</dbReference>
<dbReference type="SMART" id="SM00042">
    <property type="entry name" value="CUB"/>
    <property type="match status" value="1"/>
</dbReference>
<sequence length="815" mass="91969">MPVDISMERLSETFIPLESSESSEPFDPLEINDGQPLDAKLRIMALLSELEKEMEEKFDRKKNNNKVNATASILRTAPYIFEGDIILQPKQALEVVEMGKRRQKRKLHANTVLLWKLPIWFTFHPDEYNKMEENSILKSISTLEELTCIKFKKIDYHLLLNKTYQLENQNNVTINFTKDMGCWSYIGRRESHNGVQALSAAPNCMVAFAAVQGGGTYVQPTLIARDVRLQRALGQRQEFSFYDAKLANLAYCRDVCDPTLLAKPCLHDGYQDPKNCSRCRCADGLGGDYCEEVQLHPHSAAKSGEIFVSDKPVKISAYATSDYRKGTKLSWLFKTEQNKQIKLKFKGDFMMYYNCTDDPNVKCRDYVETRYYHNLANPGARFCCFNKNDKATPILSEGNQMLVLMRAFGDGKRGFEAEIVSEYCGGFGPNSEQSKTYMPCSRLVNEPCEQMWEQEEEVAIVKKSRPALCPRSEYYCADNFYFDGQLCVGKTTTFTQSSSSSIHSVTASNNPQSSTSSILNDAVGWTSWSSWSACSATCGGCGVQTRERTCEDPQLCGGKTYASEVKACGQEPCDKDKISNKCTRVVEKKQLCSPLSMDICTTTYTETYDCFGTCCANYKIEEDKYLLPSYTQATHVPIELEKSNNIKVDKPIGVHDDDAHLYKAVHVKKKEMFRCLETKKLIPFSWLNDNYCDCEDSSDEPGTAACPRGRFYCTSQLPNQKAVSLPSSRVNDGICDCCDGSDEWSGEAPPQWMRHKEVNPGFEVIRGASFRQGVWGLPLGSLWVQDKALVGSQFVKPVEPPGFYRFCSVKMKSSY</sequence>
<reference evidence="10" key="1">
    <citation type="journal article" date="2012" name="Nature">
        <title>The oyster genome reveals stress adaptation and complexity of shell formation.</title>
        <authorList>
            <person name="Zhang G."/>
            <person name="Fang X."/>
            <person name="Guo X."/>
            <person name="Li L."/>
            <person name="Luo R."/>
            <person name="Xu F."/>
            <person name="Yang P."/>
            <person name="Zhang L."/>
            <person name="Wang X."/>
            <person name="Qi H."/>
            <person name="Xiong Z."/>
            <person name="Que H."/>
            <person name="Xie Y."/>
            <person name="Holland P.W."/>
            <person name="Paps J."/>
            <person name="Zhu Y."/>
            <person name="Wu F."/>
            <person name="Chen Y."/>
            <person name="Wang J."/>
            <person name="Peng C."/>
            <person name="Meng J."/>
            <person name="Yang L."/>
            <person name="Liu J."/>
            <person name="Wen B."/>
            <person name="Zhang N."/>
            <person name="Huang Z."/>
            <person name="Zhu Q."/>
            <person name="Feng Y."/>
            <person name="Mount A."/>
            <person name="Hedgecock D."/>
            <person name="Xu Z."/>
            <person name="Liu Y."/>
            <person name="Domazet-Loso T."/>
            <person name="Du Y."/>
            <person name="Sun X."/>
            <person name="Zhang S."/>
            <person name="Liu B."/>
            <person name="Cheng P."/>
            <person name="Jiang X."/>
            <person name="Li J."/>
            <person name="Fan D."/>
            <person name="Wang W."/>
            <person name="Fu W."/>
            <person name="Wang T."/>
            <person name="Wang B."/>
            <person name="Zhang J."/>
            <person name="Peng Z."/>
            <person name="Li Y."/>
            <person name="Li N."/>
            <person name="Wang J."/>
            <person name="Chen M."/>
            <person name="He Y."/>
            <person name="Tan F."/>
            <person name="Song X."/>
            <person name="Zheng Q."/>
            <person name="Huang R."/>
            <person name="Yang H."/>
            <person name="Du X."/>
            <person name="Chen L."/>
            <person name="Yang M."/>
            <person name="Gaffney P.M."/>
            <person name="Wang S."/>
            <person name="Luo L."/>
            <person name="She Z."/>
            <person name="Ming Y."/>
            <person name="Huang W."/>
            <person name="Zhang S."/>
            <person name="Huang B."/>
            <person name="Zhang Y."/>
            <person name="Qu T."/>
            <person name="Ni P."/>
            <person name="Miao G."/>
            <person name="Wang J."/>
            <person name="Wang Q."/>
            <person name="Steinberg C.E."/>
            <person name="Wang H."/>
            <person name="Li N."/>
            <person name="Qian L."/>
            <person name="Zhang G."/>
            <person name="Li Y."/>
            <person name="Yang H."/>
            <person name="Liu X."/>
            <person name="Wang J."/>
            <person name="Yin Y."/>
            <person name="Wang J."/>
        </authorList>
    </citation>
    <scope>NUCLEOTIDE SEQUENCE [LARGE SCALE GENOMIC DNA]</scope>
    <source>
        <strain evidence="10">05x7-T-G4-1.051#20</strain>
    </source>
</reference>
<dbReference type="EMBL" id="JH816298">
    <property type="protein sequence ID" value="EKC33832.1"/>
    <property type="molecule type" value="Genomic_DNA"/>
</dbReference>
<gene>
    <name evidence="10" type="ORF">CGI_10014729</name>
</gene>
<dbReference type="SUPFAM" id="SSF82895">
    <property type="entry name" value="TSP-1 type 1 repeat"/>
    <property type="match status" value="1"/>
</dbReference>
<keyword evidence="3" id="KW-0479">Metal-binding</keyword>
<dbReference type="Gene3D" id="4.10.400.10">
    <property type="entry name" value="Low-density Lipoprotein Receptor"/>
    <property type="match status" value="1"/>
</dbReference>
<dbReference type="Gene3D" id="3.40.390.10">
    <property type="entry name" value="Collagenase (Catalytic Domain)"/>
    <property type="match status" value="1"/>
</dbReference>
<dbReference type="HOGENOM" id="CLU_346563_0_0_1"/>
<keyword evidence="4" id="KW-0378">Hydrolase</keyword>
<dbReference type="InterPro" id="IPR036055">
    <property type="entry name" value="LDL_receptor-like_sf"/>
</dbReference>
<dbReference type="GO" id="GO:0006491">
    <property type="term" value="P:N-glycan processing"/>
    <property type="evidence" value="ECO:0007669"/>
    <property type="project" value="TreeGrafter"/>
</dbReference>
<dbReference type="Gene3D" id="2.20.100.10">
    <property type="entry name" value="Thrombospondin type-1 (TSP1) repeat"/>
    <property type="match status" value="1"/>
</dbReference>
<dbReference type="SUPFAM" id="SSF49854">
    <property type="entry name" value="Spermadhesin, CUB domain"/>
    <property type="match status" value="1"/>
</dbReference>
<dbReference type="InterPro" id="IPR036383">
    <property type="entry name" value="TSP1_rpt_sf"/>
</dbReference>
<evidence type="ECO:0000256" key="2">
    <source>
        <dbReference type="ARBA" id="ARBA00022670"/>
    </source>
</evidence>
<keyword evidence="7" id="KW-1015">Disulfide bond</keyword>
<dbReference type="Gene3D" id="2.60.120.290">
    <property type="entry name" value="Spermadhesin, CUB domain"/>
    <property type="match status" value="1"/>
</dbReference>
<evidence type="ECO:0000313" key="10">
    <source>
        <dbReference type="EMBL" id="EKC33832.1"/>
    </source>
</evidence>
<dbReference type="GO" id="GO:0017177">
    <property type="term" value="C:glucosidase II complex"/>
    <property type="evidence" value="ECO:0007669"/>
    <property type="project" value="TreeGrafter"/>
</dbReference>
<dbReference type="GO" id="GO:0004222">
    <property type="term" value="F:metalloendopeptidase activity"/>
    <property type="evidence" value="ECO:0007669"/>
    <property type="project" value="InterPro"/>
</dbReference>
<comment type="caution">
    <text evidence="9">Lacks conserved residue(s) required for the propagation of feature annotation.</text>
</comment>
<evidence type="ECO:0000256" key="3">
    <source>
        <dbReference type="ARBA" id="ARBA00022723"/>
    </source>
</evidence>
<evidence type="ECO:0000256" key="1">
    <source>
        <dbReference type="ARBA" id="ARBA00022536"/>
    </source>
</evidence>
<dbReference type="InterPro" id="IPR000884">
    <property type="entry name" value="TSP1_rpt"/>
</dbReference>
<dbReference type="GO" id="GO:0006508">
    <property type="term" value="P:proteolysis"/>
    <property type="evidence" value="ECO:0007669"/>
    <property type="project" value="UniProtKB-KW"/>
</dbReference>
<dbReference type="GO" id="GO:0046872">
    <property type="term" value="F:metal ion binding"/>
    <property type="evidence" value="ECO:0007669"/>
    <property type="project" value="UniProtKB-KW"/>
</dbReference>
<dbReference type="Pfam" id="PF00090">
    <property type="entry name" value="TSP_1"/>
    <property type="match status" value="1"/>
</dbReference>
<evidence type="ECO:0000256" key="6">
    <source>
        <dbReference type="ARBA" id="ARBA00023049"/>
    </source>
</evidence>
<dbReference type="Pfam" id="PF01400">
    <property type="entry name" value="Astacin"/>
    <property type="match status" value="1"/>
</dbReference>
<dbReference type="InterPro" id="IPR000859">
    <property type="entry name" value="CUB_dom"/>
</dbReference>
<dbReference type="PANTHER" id="PTHR12630:SF1">
    <property type="entry name" value="GLUCOSIDASE 2 SUBUNIT BETA"/>
    <property type="match status" value="1"/>
</dbReference>
<dbReference type="SMART" id="SM00209">
    <property type="entry name" value="TSP1"/>
    <property type="match status" value="1"/>
</dbReference>
<protein>
    <submittedName>
        <fullName evidence="10">Zinc metalloproteinase nas-37</fullName>
    </submittedName>
</protein>
<evidence type="ECO:0000256" key="9">
    <source>
        <dbReference type="PROSITE-ProRule" id="PRU00059"/>
    </source>
</evidence>
<dbReference type="InterPro" id="IPR024079">
    <property type="entry name" value="MetalloPept_cat_dom_sf"/>
</dbReference>
<evidence type="ECO:0000256" key="5">
    <source>
        <dbReference type="ARBA" id="ARBA00022833"/>
    </source>
</evidence>
<accession>K1QAS0</accession>